<accession>A0A0F9ME74</accession>
<gene>
    <name evidence="1" type="ORF">LCGC14_1470850</name>
</gene>
<organism evidence="1">
    <name type="scientific">marine sediment metagenome</name>
    <dbReference type="NCBI Taxonomy" id="412755"/>
    <lineage>
        <taxon>unclassified sequences</taxon>
        <taxon>metagenomes</taxon>
        <taxon>ecological metagenomes</taxon>
    </lineage>
</organism>
<evidence type="ECO:0000313" key="1">
    <source>
        <dbReference type="EMBL" id="KKM67472.1"/>
    </source>
</evidence>
<dbReference type="AlphaFoldDB" id="A0A0F9ME74"/>
<proteinExistence type="predicted"/>
<reference evidence="1" key="1">
    <citation type="journal article" date="2015" name="Nature">
        <title>Complex archaea that bridge the gap between prokaryotes and eukaryotes.</title>
        <authorList>
            <person name="Spang A."/>
            <person name="Saw J.H."/>
            <person name="Jorgensen S.L."/>
            <person name="Zaremba-Niedzwiedzka K."/>
            <person name="Martijn J."/>
            <person name="Lind A.E."/>
            <person name="van Eijk R."/>
            <person name="Schleper C."/>
            <person name="Guy L."/>
            <person name="Ettema T.J."/>
        </authorList>
    </citation>
    <scope>NUCLEOTIDE SEQUENCE</scope>
</reference>
<name>A0A0F9ME74_9ZZZZ</name>
<dbReference type="EMBL" id="LAZR01010344">
    <property type="protein sequence ID" value="KKM67472.1"/>
    <property type="molecule type" value="Genomic_DNA"/>
</dbReference>
<feature type="non-terminal residue" evidence="1">
    <location>
        <position position="1"/>
    </location>
</feature>
<protein>
    <submittedName>
        <fullName evidence="1">Uncharacterized protein</fullName>
    </submittedName>
</protein>
<comment type="caution">
    <text evidence="1">The sequence shown here is derived from an EMBL/GenBank/DDBJ whole genome shotgun (WGS) entry which is preliminary data.</text>
</comment>
<sequence length="24" mass="2867">GDHKYFKMLEQNIINLATEMVKML</sequence>